<keyword evidence="1" id="KW-0472">Membrane</keyword>
<dbReference type="InterPro" id="IPR013103">
    <property type="entry name" value="RVT_2"/>
</dbReference>
<dbReference type="Proteomes" id="UP001054821">
    <property type="component" value="Chromosome 1"/>
</dbReference>
<dbReference type="EMBL" id="JAJFAZ020000001">
    <property type="protein sequence ID" value="KAI5354070.1"/>
    <property type="molecule type" value="Genomic_DNA"/>
</dbReference>
<keyword evidence="4" id="KW-1185">Reference proteome</keyword>
<proteinExistence type="predicted"/>
<feature type="transmembrane region" description="Helical" evidence="1">
    <location>
        <begin position="20"/>
        <end position="42"/>
    </location>
</feature>
<feature type="domain" description="Reverse transcriptase Ty1/copia-type" evidence="2">
    <location>
        <begin position="8"/>
        <end position="60"/>
    </location>
</feature>
<evidence type="ECO:0000259" key="2">
    <source>
        <dbReference type="Pfam" id="PF07727"/>
    </source>
</evidence>
<reference evidence="3 4" key="1">
    <citation type="journal article" date="2022" name="G3 (Bethesda)">
        <title>Whole-genome sequence and methylome profiling of the almond [Prunus dulcis (Mill.) D.A. Webb] cultivar 'Nonpareil'.</title>
        <authorList>
            <person name="D'Amico-Willman K.M."/>
            <person name="Ouma W.Z."/>
            <person name="Meulia T."/>
            <person name="Sideli G.M."/>
            <person name="Gradziel T.M."/>
            <person name="Fresnedo-Ramirez J."/>
        </authorList>
    </citation>
    <scope>NUCLEOTIDE SEQUENCE [LARGE SCALE GENOMIC DNA]</scope>
    <source>
        <strain evidence="3">Clone GOH B32 T37-40</strain>
    </source>
</reference>
<dbReference type="AlphaFoldDB" id="A0AAD4ZTM3"/>
<evidence type="ECO:0000256" key="1">
    <source>
        <dbReference type="SAM" id="Phobius"/>
    </source>
</evidence>
<organism evidence="3 4">
    <name type="scientific">Prunus dulcis</name>
    <name type="common">Almond</name>
    <name type="synonym">Amygdalus dulcis</name>
    <dbReference type="NCBI Taxonomy" id="3755"/>
    <lineage>
        <taxon>Eukaryota</taxon>
        <taxon>Viridiplantae</taxon>
        <taxon>Streptophyta</taxon>
        <taxon>Embryophyta</taxon>
        <taxon>Tracheophyta</taxon>
        <taxon>Spermatophyta</taxon>
        <taxon>Magnoliopsida</taxon>
        <taxon>eudicotyledons</taxon>
        <taxon>Gunneridae</taxon>
        <taxon>Pentapetalae</taxon>
        <taxon>rosids</taxon>
        <taxon>fabids</taxon>
        <taxon>Rosales</taxon>
        <taxon>Rosaceae</taxon>
        <taxon>Amygdaloideae</taxon>
        <taxon>Amygdaleae</taxon>
        <taxon>Prunus</taxon>
    </lineage>
</organism>
<protein>
    <recommendedName>
        <fullName evidence="2">Reverse transcriptase Ty1/copia-type domain-containing protein</fullName>
    </recommendedName>
</protein>
<evidence type="ECO:0000313" key="4">
    <source>
        <dbReference type="Proteomes" id="UP001054821"/>
    </source>
</evidence>
<comment type="caution">
    <text evidence="3">The sequence shown here is derived from an EMBL/GenBank/DDBJ whole genome shotgun (WGS) entry which is preliminary data.</text>
</comment>
<sequence>MQQPEENVLDECIYMKMSGSHFIILILYVDDILLACTNMSMLHDCKAFLAKRFDNDRFGRSLIHFGNRN</sequence>
<evidence type="ECO:0000313" key="3">
    <source>
        <dbReference type="EMBL" id="KAI5354070.1"/>
    </source>
</evidence>
<keyword evidence="1" id="KW-0812">Transmembrane</keyword>
<name>A0AAD4ZTM3_PRUDU</name>
<gene>
    <name evidence="3" type="ORF">L3X38_006965</name>
</gene>
<keyword evidence="1" id="KW-1133">Transmembrane helix</keyword>
<accession>A0AAD4ZTM3</accession>
<dbReference type="Pfam" id="PF07727">
    <property type="entry name" value="RVT_2"/>
    <property type="match status" value="1"/>
</dbReference>